<comment type="caution">
    <text evidence="2">The sequence shown here is derived from an EMBL/GenBank/DDBJ whole genome shotgun (WGS) entry which is preliminary data.</text>
</comment>
<name>V6HWQ9_9LEPT</name>
<accession>V6HWQ9</accession>
<proteinExistence type="predicted"/>
<gene>
    <name evidence="2" type="ORF">LEP1GSC047_4107</name>
</gene>
<dbReference type="EMBL" id="AHMM02000015">
    <property type="protein sequence ID" value="EQA37404.1"/>
    <property type="molecule type" value="Genomic_DNA"/>
</dbReference>
<dbReference type="STRING" id="1049790.LEP1GSC047_4107"/>
<evidence type="ECO:0000313" key="2">
    <source>
        <dbReference type="EMBL" id="EQA37404.1"/>
    </source>
</evidence>
<evidence type="ECO:0000256" key="1">
    <source>
        <dbReference type="SAM" id="MobiDB-lite"/>
    </source>
</evidence>
<feature type="region of interest" description="Disordered" evidence="1">
    <location>
        <begin position="1"/>
        <end position="54"/>
    </location>
</feature>
<organism evidence="2 3">
    <name type="scientific">Leptospira inadai serovar Lyme str. 10</name>
    <dbReference type="NCBI Taxonomy" id="1049790"/>
    <lineage>
        <taxon>Bacteria</taxon>
        <taxon>Pseudomonadati</taxon>
        <taxon>Spirochaetota</taxon>
        <taxon>Spirochaetia</taxon>
        <taxon>Leptospirales</taxon>
        <taxon>Leptospiraceae</taxon>
        <taxon>Leptospira</taxon>
    </lineage>
</organism>
<protein>
    <submittedName>
        <fullName evidence="2">Uncharacterized protein</fullName>
    </submittedName>
</protein>
<evidence type="ECO:0000313" key="3">
    <source>
        <dbReference type="Proteomes" id="UP000018719"/>
    </source>
</evidence>
<reference evidence="2 3" key="1">
    <citation type="submission" date="2013-05" db="EMBL/GenBank/DDBJ databases">
        <authorList>
            <person name="Harkins D.M."/>
            <person name="Durkin A.S."/>
            <person name="Brinkac L.M."/>
            <person name="Haft D.H."/>
            <person name="Selengut J.D."/>
            <person name="Sanka R."/>
            <person name="DePew J."/>
            <person name="Purushe J."/>
            <person name="Hartskeerl R.A."/>
            <person name="Ahmed A."/>
            <person name="van der Linden H."/>
            <person name="Goris M.G.A."/>
            <person name="Vinetz J.M."/>
            <person name="Sutton G.G."/>
            <person name="Nierman W.C."/>
            <person name="Fouts D.E."/>
        </authorList>
    </citation>
    <scope>NUCLEOTIDE SEQUENCE [LARGE SCALE GENOMIC DNA]</scope>
    <source>
        <strain evidence="2 3">10</strain>
    </source>
</reference>
<dbReference type="AlphaFoldDB" id="V6HWQ9"/>
<dbReference type="Proteomes" id="UP000018719">
    <property type="component" value="Unassembled WGS sequence"/>
</dbReference>
<sequence>MRVKGQKKSGFCIGQPEKGRQKLRKKGGREIPLPSVFRGKKRESCDSISRALKG</sequence>